<dbReference type="PANTHER" id="PTHR42943:SF13">
    <property type="entry name" value="GLUTATHIONE S-TRANSFERASE KAPPA-RELATED"/>
    <property type="match status" value="1"/>
</dbReference>
<gene>
    <name evidence="4" type="primary">nahD</name>
    <name evidence="4" type="ORF">BN961_02956</name>
</gene>
<reference evidence="4 5" key="1">
    <citation type="journal article" date="2014" name="Genome Announc.">
        <title>Genome Sequence of Afipia felis Strain 76713, Isolated in Hospital Water Using an Amoeba Co-Culture Procedure.</title>
        <authorList>
            <person name="Benamar S."/>
            <person name="La Scola B."/>
            <person name="Croce O."/>
        </authorList>
    </citation>
    <scope>NUCLEOTIDE SEQUENCE [LARGE SCALE GENOMIC DNA]</scope>
    <source>
        <strain evidence="4 5">76713</strain>
    </source>
</reference>
<dbReference type="GO" id="GO:1901170">
    <property type="term" value="P:naphthalene catabolic process"/>
    <property type="evidence" value="ECO:0007669"/>
    <property type="project" value="InterPro"/>
</dbReference>
<dbReference type="RefSeq" id="WP_048757429.1">
    <property type="nucleotide sequence ID" value="NZ_CCAZ020000002.1"/>
</dbReference>
<dbReference type="InterPro" id="IPR001853">
    <property type="entry name" value="DSBA-like_thioredoxin_dom"/>
</dbReference>
<dbReference type="GO" id="GO:0006749">
    <property type="term" value="P:glutathione metabolic process"/>
    <property type="evidence" value="ECO:0007669"/>
    <property type="project" value="TreeGrafter"/>
</dbReference>
<dbReference type="GO" id="GO:0018845">
    <property type="term" value="F:2-hydroxychromene-2-carboxylate isomerase activity"/>
    <property type="evidence" value="ECO:0007669"/>
    <property type="project" value="UniProtKB-UniRule"/>
</dbReference>
<dbReference type="InterPro" id="IPR051924">
    <property type="entry name" value="GST_Kappa/NadH"/>
</dbReference>
<dbReference type="AlphaFoldDB" id="A0A090N851"/>
<dbReference type="InterPro" id="IPR014440">
    <property type="entry name" value="HCCAis_GSTk"/>
</dbReference>
<name>A0A090N851_AFIFE</name>
<evidence type="ECO:0000313" key="5">
    <source>
        <dbReference type="Proteomes" id="UP000035762"/>
    </source>
</evidence>
<evidence type="ECO:0000256" key="2">
    <source>
        <dbReference type="PIRSR" id="PIRSR006386-1"/>
    </source>
</evidence>
<dbReference type="EMBL" id="CCAZ020000002">
    <property type="protein sequence ID" value="CEG09528.1"/>
    <property type="molecule type" value="Genomic_DNA"/>
</dbReference>
<comment type="caution">
    <text evidence="4">The sequence shown here is derived from an EMBL/GenBank/DDBJ whole genome shotgun (WGS) entry which is preliminary data.</text>
</comment>
<dbReference type="EC" id="5.99.1.4" evidence="1"/>
<keyword evidence="5" id="KW-1185">Reference proteome</keyword>
<accession>A0A090N851</accession>
<evidence type="ECO:0000259" key="3">
    <source>
        <dbReference type="Pfam" id="PF01323"/>
    </source>
</evidence>
<dbReference type="Proteomes" id="UP000035762">
    <property type="component" value="Unassembled WGS sequence"/>
</dbReference>
<feature type="domain" description="DSBA-like thioredoxin" evidence="3">
    <location>
        <begin position="5"/>
        <end position="197"/>
    </location>
</feature>
<dbReference type="InterPro" id="IPR036249">
    <property type="entry name" value="Thioredoxin-like_sf"/>
</dbReference>
<dbReference type="STRING" id="1035.BN961_02956"/>
<dbReference type="OrthoDB" id="5244108at2"/>
<dbReference type="PIRSF" id="PIRSF006386">
    <property type="entry name" value="HCCAis_GSTk"/>
    <property type="match status" value="1"/>
</dbReference>
<dbReference type="PANTHER" id="PTHR42943">
    <property type="entry name" value="GLUTATHIONE S-TRANSFERASE KAPPA"/>
    <property type="match status" value="1"/>
</dbReference>
<evidence type="ECO:0000256" key="1">
    <source>
        <dbReference type="PIRNR" id="PIRNR006386"/>
    </source>
</evidence>
<keyword evidence="1 4" id="KW-0413">Isomerase</keyword>
<protein>
    <recommendedName>
        <fullName evidence="1">2-hydroxychromene-2-carboxylate isomerase</fullName>
        <ecNumber evidence="1">5.99.1.4</ecNumber>
    </recommendedName>
</protein>
<dbReference type="GO" id="GO:0004602">
    <property type="term" value="F:glutathione peroxidase activity"/>
    <property type="evidence" value="ECO:0007669"/>
    <property type="project" value="TreeGrafter"/>
</dbReference>
<dbReference type="InterPro" id="IPR044087">
    <property type="entry name" value="NahD-like"/>
</dbReference>
<sequence>MAKSVEYYYSFQSPWAYIGHKPFFDLVTAHGLSVDYKPVFLGELFSETGGLPLAKRHPLRQRYRMVELQRWREKRGLNFNLQPEYWPFNARLADGVAIAIAESGGNPEPFMWSVFEGIWQHELNLADPDTVMALADRSGLPGTTLIEQSKSVEVEGIYEQNRQDAIAHGVFGSPAYVLNGEVFWGQDRIDLLADALASGRAPFRADV</sequence>
<dbReference type="SUPFAM" id="SSF52833">
    <property type="entry name" value="Thioredoxin-like"/>
    <property type="match status" value="1"/>
</dbReference>
<comment type="catalytic activity">
    <reaction evidence="1">
        <text>2-hydroxychromene-2-carboxylate = (3E)-4-(2-hydroxyphenyl)-2-oxobut-3-enoate</text>
        <dbReference type="Rhea" id="RHEA:27401"/>
        <dbReference type="ChEBI" id="CHEBI:59350"/>
        <dbReference type="ChEBI" id="CHEBI:59353"/>
        <dbReference type="EC" id="5.99.1.4"/>
    </reaction>
</comment>
<dbReference type="CDD" id="cd03022">
    <property type="entry name" value="DsbA_HCCA_Iso"/>
    <property type="match status" value="1"/>
</dbReference>
<dbReference type="GO" id="GO:0004364">
    <property type="term" value="F:glutathione transferase activity"/>
    <property type="evidence" value="ECO:0007669"/>
    <property type="project" value="TreeGrafter"/>
</dbReference>
<dbReference type="Gene3D" id="3.40.30.10">
    <property type="entry name" value="Glutaredoxin"/>
    <property type="match status" value="1"/>
</dbReference>
<evidence type="ECO:0000313" key="4">
    <source>
        <dbReference type="EMBL" id="CEG09528.1"/>
    </source>
</evidence>
<dbReference type="Pfam" id="PF01323">
    <property type="entry name" value="DSBA"/>
    <property type="match status" value="1"/>
</dbReference>
<feature type="active site" description="Nucleophile" evidence="2">
    <location>
        <position position="13"/>
    </location>
</feature>
<organism evidence="4 5">
    <name type="scientific">Afipia felis</name>
    <name type="common">Cat scratch disease bacillus</name>
    <dbReference type="NCBI Taxonomy" id="1035"/>
    <lineage>
        <taxon>Bacteria</taxon>
        <taxon>Pseudomonadati</taxon>
        <taxon>Pseudomonadota</taxon>
        <taxon>Alphaproteobacteria</taxon>
        <taxon>Hyphomicrobiales</taxon>
        <taxon>Nitrobacteraceae</taxon>
        <taxon>Afipia</taxon>
    </lineage>
</organism>
<proteinExistence type="inferred from homology"/>
<comment type="similarity">
    <text evidence="1">Belongs to the GST superfamily. NadH family.</text>
</comment>